<organism evidence="1">
    <name type="scientific">Siphoviridae sp. ctpGU1</name>
    <dbReference type="NCBI Taxonomy" id="2823601"/>
    <lineage>
        <taxon>Viruses</taxon>
        <taxon>Duplodnaviria</taxon>
        <taxon>Heunggongvirae</taxon>
        <taxon>Uroviricota</taxon>
        <taxon>Caudoviricetes</taxon>
    </lineage>
</organism>
<dbReference type="Pfam" id="PF12691">
    <property type="entry name" value="Phage_tail_terminator_6"/>
    <property type="match status" value="1"/>
</dbReference>
<dbReference type="InterPro" id="IPR024411">
    <property type="entry name" value="Tail_terminator_phage"/>
</dbReference>
<reference evidence="1" key="1">
    <citation type="journal article" date="2021" name="Proc. Natl. Acad. Sci. U.S.A.">
        <title>A Catalog of Tens of Thousands of Viruses from Human Metagenomes Reveals Hidden Associations with Chronic Diseases.</title>
        <authorList>
            <person name="Tisza M.J."/>
            <person name="Buck C.B."/>
        </authorList>
    </citation>
    <scope>NUCLEOTIDE SEQUENCE</scope>
    <source>
        <strain evidence="1">CtpGU1</strain>
    </source>
</reference>
<sequence>MINNIDFQEVLCDFVNSLNLPLEARLDYFTEKDDLVINLISGGRVEQLFMDSTQEISLPFEIAVKCLENQKANAIMWTIHTALSEFNLQLPSLNGTYRFLSLEVGKPAINGRDEQDYFIYTLRIVAKLEIEGDIING</sequence>
<dbReference type="EMBL" id="BK014677">
    <property type="protein sequence ID" value="DAD67447.1"/>
    <property type="molecule type" value="Genomic_DNA"/>
</dbReference>
<proteinExistence type="predicted"/>
<accession>A0A8S5LBX9</accession>
<evidence type="ECO:0000313" key="1">
    <source>
        <dbReference type="EMBL" id="DAD67447.1"/>
    </source>
</evidence>
<name>A0A8S5LBX9_9CAUD</name>
<protein>
    <submittedName>
        <fullName evidence="1">Minor capsid protein</fullName>
    </submittedName>
</protein>